<dbReference type="InterPro" id="IPR013022">
    <property type="entry name" value="Xyl_isomerase-like_TIM-brl"/>
</dbReference>
<evidence type="ECO:0000313" key="3">
    <source>
        <dbReference type="Proteomes" id="UP001234585"/>
    </source>
</evidence>
<keyword evidence="3" id="KW-1185">Reference proteome</keyword>
<keyword evidence="2" id="KW-0413">Isomerase</keyword>
<dbReference type="Gene3D" id="3.20.20.150">
    <property type="entry name" value="Divalent-metal-dependent TIM barrel enzymes"/>
    <property type="match status" value="1"/>
</dbReference>
<protein>
    <submittedName>
        <fullName evidence="2">Sugar phosphate isomerase/epimerase</fullName>
    </submittedName>
</protein>
<name>A0AA50CQJ4_9HYPH</name>
<dbReference type="RefSeq" id="WP_306038957.1">
    <property type="nucleotide sequence ID" value="NZ_CP132303.1"/>
</dbReference>
<dbReference type="Proteomes" id="UP001234585">
    <property type="component" value="Plasmid unnamed1"/>
</dbReference>
<dbReference type="GO" id="GO:0016853">
    <property type="term" value="F:isomerase activity"/>
    <property type="evidence" value="ECO:0007669"/>
    <property type="project" value="UniProtKB-KW"/>
</dbReference>
<evidence type="ECO:0000313" key="2">
    <source>
        <dbReference type="EMBL" id="WLR99636.1"/>
    </source>
</evidence>
<organism evidence="2 3">
    <name type="scientific">Shinella sumterensis</name>
    <dbReference type="NCBI Taxonomy" id="1967501"/>
    <lineage>
        <taxon>Bacteria</taxon>
        <taxon>Pseudomonadati</taxon>
        <taxon>Pseudomonadota</taxon>
        <taxon>Alphaproteobacteria</taxon>
        <taxon>Hyphomicrobiales</taxon>
        <taxon>Rhizobiaceae</taxon>
        <taxon>Shinella</taxon>
    </lineage>
</organism>
<geneLocation type="plasmid" evidence="2 3">
    <name>unnamed1</name>
</geneLocation>
<dbReference type="PANTHER" id="PTHR12110">
    <property type="entry name" value="HYDROXYPYRUVATE ISOMERASE"/>
    <property type="match status" value="1"/>
</dbReference>
<accession>A0AA50CQJ4</accession>
<gene>
    <name evidence="2" type="ORF">Q9313_23000</name>
</gene>
<dbReference type="EMBL" id="CP132303">
    <property type="protein sequence ID" value="WLR99636.1"/>
    <property type="molecule type" value="Genomic_DNA"/>
</dbReference>
<proteinExistence type="predicted"/>
<dbReference type="PANTHER" id="PTHR12110:SF21">
    <property type="entry name" value="XYLOSE ISOMERASE-LIKE TIM BARREL DOMAIN-CONTAINING PROTEIN"/>
    <property type="match status" value="1"/>
</dbReference>
<dbReference type="Pfam" id="PF01261">
    <property type="entry name" value="AP_endonuc_2"/>
    <property type="match status" value="1"/>
</dbReference>
<sequence length="280" mass="30960">MAFKYAFNTWAYSSFPAWVPSYSLEETIRRIAAFGYDGIEIGCAAPHAWPSHLSQEHRRNLKTLMGDVNLKPVSLLPAPGGGPGNNPASLLEAERTATIAHYKEVVDLAHDLGAERVLYIAGWRSFGTGYQQAWDWSLTALREIAAHARDKGIGISIEPTSSDSNLIDTPGQALLLREQAGSDNVKVMFDTFHALYRNEVSSDYVHEMAAHLDHVHFADTDRLPPGEGTVDWYGVMKALKDIGFKGYLTMEAGFSGRNFDPDRVARSAIGYLKDLEKTLD</sequence>
<feature type="domain" description="Xylose isomerase-like TIM barrel" evidence="1">
    <location>
        <begin position="29"/>
        <end position="274"/>
    </location>
</feature>
<reference evidence="2 3" key="1">
    <citation type="submission" date="2023-08" db="EMBL/GenBank/DDBJ databases">
        <title>Pathogen: clinical or host-associated sample.</title>
        <authorList>
            <person name="Hergert J."/>
            <person name="Casey R."/>
            <person name="Wagner J."/>
            <person name="Young E.L."/>
            <person name="Oakeson K.F."/>
        </authorList>
    </citation>
    <scope>NUCLEOTIDE SEQUENCE [LARGE SCALE GENOMIC DNA]</scope>
    <source>
        <strain evidence="2 3">1760953</strain>
        <plasmid evidence="2 3">unnamed1</plasmid>
    </source>
</reference>
<dbReference type="InterPro" id="IPR036237">
    <property type="entry name" value="Xyl_isomerase-like_sf"/>
</dbReference>
<dbReference type="InterPro" id="IPR050312">
    <property type="entry name" value="IolE/XylAMocC-like"/>
</dbReference>
<keyword evidence="2" id="KW-0614">Plasmid</keyword>
<dbReference type="SUPFAM" id="SSF51658">
    <property type="entry name" value="Xylose isomerase-like"/>
    <property type="match status" value="1"/>
</dbReference>
<dbReference type="AlphaFoldDB" id="A0AA50CQJ4"/>
<evidence type="ECO:0000259" key="1">
    <source>
        <dbReference type="Pfam" id="PF01261"/>
    </source>
</evidence>